<evidence type="ECO:0000313" key="3">
    <source>
        <dbReference type="Proteomes" id="UP000289738"/>
    </source>
</evidence>
<dbReference type="Pfam" id="PF00646">
    <property type="entry name" value="F-box"/>
    <property type="match status" value="3"/>
</dbReference>
<proteinExistence type="predicted"/>
<dbReference type="Pfam" id="PF24758">
    <property type="entry name" value="LRR_At5g56370"/>
    <property type="match status" value="2"/>
</dbReference>
<dbReference type="InterPro" id="IPR036047">
    <property type="entry name" value="F-box-like_dom_sf"/>
</dbReference>
<dbReference type="PROSITE" id="PS50181">
    <property type="entry name" value="FBOX"/>
    <property type="match status" value="3"/>
</dbReference>
<dbReference type="SMART" id="SM00579">
    <property type="entry name" value="FBD"/>
    <property type="match status" value="3"/>
</dbReference>
<comment type="caution">
    <text evidence="2">The sequence shown here is derived from an EMBL/GenBank/DDBJ whole genome shotgun (WGS) entry which is preliminary data.</text>
</comment>
<dbReference type="EMBL" id="SDMP01000019">
    <property type="protein sequence ID" value="RYQ87432.1"/>
    <property type="molecule type" value="Genomic_DNA"/>
</dbReference>
<gene>
    <name evidence="2" type="ORF">Ahy_B09g094950</name>
</gene>
<dbReference type="PANTHER" id="PTHR31900">
    <property type="entry name" value="F-BOX/RNI SUPERFAMILY PROTEIN-RELATED"/>
    <property type="match status" value="1"/>
</dbReference>
<dbReference type="SMART" id="SM00256">
    <property type="entry name" value="FBOX"/>
    <property type="match status" value="3"/>
</dbReference>
<dbReference type="InterPro" id="IPR053781">
    <property type="entry name" value="F-box_AtFBL13-like"/>
</dbReference>
<protein>
    <recommendedName>
        <fullName evidence="1">F-box domain-containing protein</fullName>
    </recommendedName>
</protein>
<sequence length="1210" mass="139824">MDRISLLPDSILCDILSYLPTKQALTTSILSRKWRYEDRFNLNVNAILAQRNADYPIERFRLTCYQISESLILLTWLNAVIGPHLQDLHLNIDLMFGINLPEAILTCPSLKSLALKQAHLDILHHGVKYVGWVSDLLHALCKIKFLALRGHTTQCLFSGQAFKFSESSNLLNLELHVPSFNTNFLLNFLHNCHVLESLVIHDVKGVYLRPVEDYGSTPPTMVLNCVTSHLKNFEFRGYRNSSHEREFIAYLLQRDSDNSSIHLNYYFDQKTKYNIIRELAAIPRNSTTWQLNFTNQSMDRISSLPNSILYEILSYLTTKEVVITSILFRRWRHVWKDLQVLDIDYTPFCSSLEWEDRFDSYVNAILAQRNADYPIQKFCLTCNKVSESLVLTWLNAITGPHLQELYLSVDLPIKLPEAILTCPSLKSLILKRDSFLDSYLKLSNVYLPSLKNLELDIVSMDPSKLLSGCPVLENFKLILPMPDICCLYVIRTMQQMPRTLKSLIIEDNTSFYGVSHRLILIDTPSLEYLHIKIMTLLNSKLEFSFSNFTNIVEAHLDLVHDCIYHVGLVPHLLHALRETKLLALKGYTTLCLFSGPAFEFPEFHRLLNLELHVPCFSTNFLLNFLHNSHVLETLVINDISKEKYFHPVVEYDGPAPPTMVPNCVMSHLKSFEFRGYEDSVDKREFIAYLLQRGLALKKVTIHLKYVFNQKTKYDIVRELSAIPRGSTTCQLNFIDQNPRQRISLLPDSILCDILSYLPTKEAVSTSILSRRWRHVWKDLQVLDIDNIRFRYTQEWEARFVSYVNAILAQRNADCPIEKFRLICKEDSEYSLPILTWLDAIIRPHLQELYLYLDLVVGIDLPEAILTFPSLKSLVLKRGDYFDYYPEFPNVYLPSLKNLELDTLCVDPSKLLSGCPVLENLMLIVPDRFYGSYVYIPTIQMPRTLKSLIFEDKSTVDNDINHRVIDTPSLEYLYMKIIAKSKLQVSFSNFPNMVEAHLHIHHEHAVHVPWVPELLLALRETKLLALKHLTTLCFFSGVTFGIPEFPRLLNLELDVPCLNTDFLLNFLHNCHVLEALAVHVWKLKTNVSISFSVVVFRSDIFRQYYGPAPPTMVPNCVTSHLKSFEFRGYKDSAGQREFIAYLLQRGLALKTVTIHLTYVFGQDTRYDIVRELSAIPRGSTTCQLNFIDLNPVKHGMNSHYLYSLLFIDQSC</sequence>
<dbReference type="Gene3D" id="3.80.10.10">
    <property type="entry name" value="Ribonuclease Inhibitor"/>
    <property type="match status" value="1"/>
</dbReference>
<feature type="domain" description="F-box" evidence="1">
    <location>
        <begin position="1"/>
        <end position="35"/>
    </location>
</feature>
<dbReference type="InterPro" id="IPR006566">
    <property type="entry name" value="FBD"/>
</dbReference>
<dbReference type="AlphaFoldDB" id="A0A444XCM9"/>
<dbReference type="InterPro" id="IPR001810">
    <property type="entry name" value="F-box_dom"/>
</dbReference>
<dbReference type="Proteomes" id="UP000289738">
    <property type="component" value="Chromosome B09"/>
</dbReference>
<accession>A0A444XCM9</accession>
<evidence type="ECO:0000259" key="1">
    <source>
        <dbReference type="PROSITE" id="PS50181"/>
    </source>
</evidence>
<dbReference type="InterPro" id="IPR032675">
    <property type="entry name" value="LRR_dom_sf"/>
</dbReference>
<dbReference type="CDD" id="cd22160">
    <property type="entry name" value="F-box_AtFBL13-like"/>
    <property type="match status" value="3"/>
</dbReference>
<dbReference type="PANTHER" id="PTHR31900:SF34">
    <property type="entry name" value="EMB|CAB62440.1-RELATED"/>
    <property type="match status" value="1"/>
</dbReference>
<dbReference type="SUPFAM" id="SSF81383">
    <property type="entry name" value="F-box domain"/>
    <property type="match status" value="3"/>
</dbReference>
<dbReference type="Pfam" id="PF08387">
    <property type="entry name" value="FBD"/>
    <property type="match status" value="3"/>
</dbReference>
<feature type="domain" description="F-box" evidence="1">
    <location>
        <begin position="739"/>
        <end position="792"/>
    </location>
</feature>
<dbReference type="SUPFAM" id="SSF52047">
    <property type="entry name" value="RNI-like"/>
    <property type="match status" value="1"/>
</dbReference>
<keyword evidence="3" id="KW-1185">Reference proteome</keyword>
<name>A0A444XCM9_ARAHY</name>
<feature type="domain" description="F-box" evidence="1">
    <location>
        <begin position="298"/>
        <end position="348"/>
    </location>
</feature>
<dbReference type="InterPro" id="IPR055411">
    <property type="entry name" value="LRR_FXL15/At3g58940/PEG3-like"/>
</dbReference>
<dbReference type="InterPro" id="IPR050232">
    <property type="entry name" value="FBL13/AtMIF1-like"/>
</dbReference>
<reference evidence="2 3" key="1">
    <citation type="submission" date="2019-01" db="EMBL/GenBank/DDBJ databases">
        <title>Sequencing of cultivated peanut Arachis hypogaea provides insights into genome evolution and oil improvement.</title>
        <authorList>
            <person name="Chen X."/>
        </authorList>
    </citation>
    <scope>NUCLEOTIDE SEQUENCE [LARGE SCALE GENOMIC DNA]</scope>
    <source>
        <strain evidence="3">cv. Fuhuasheng</strain>
        <tissue evidence="2">Leaves</tissue>
    </source>
</reference>
<dbReference type="Gene3D" id="1.20.1280.50">
    <property type="match status" value="1"/>
</dbReference>
<evidence type="ECO:0000313" key="2">
    <source>
        <dbReference type="EMBL" id="RYQ87432.1"/>
    </source>
</evidence>
<organism evidence="2 3">
    <name type="scientific">Arachis hypogaea</name>
    <name type="common">Peanut</name>
    <dbReference type="NCBI Taxonomy" id="3818"/>
    <lineage>
        <taxon>Eukaryota</taxon>
        <taxon>Viridiplantae</taxon>
        <taxon>Streptophyta</taxon>
        <taxon>Embryophyta</taxon>
        <taxon>Tracheophyta</taxon>
        <taxon>Spermatophyta</taxon>
        <taxon>Magnoliopsida</taxon>
        <taxon>eudicotyledons</taxon>
        <taxon>Gunneridae</taxon>
        <taxon>Pentapetalae</taxon>
        <taxon>rosids</taxon>
        <taxon>fabids</taxon>
        <taxon>Fabales</taxon>
        <taxon>Fabaceae</taxon>
        <taxon>Papilionoideae</taxon>
        <taxon>50 kb inversion clade</taxon>
        <taxon>dalbergioids sensu lato</taxon>
        <taxon>Dalbergieae</taxon>
        <taxon>Pterocarpus clade</taxon>
        <taxon>Arachis</taxon>
    </lineage>
</organism>